<dbReference type="Proteomes" id="UP001352852">
    <property type="component" value="Unassembled WGS sequence"/>
</dbReference>
<gene>
    <name evidence="1" type="ORF">CHARACLAT_007134</name>
</gene>
<protein>
    <submittedName>
        <fullName evidence="1">Uncharacterized protein</fullName>
    </submittedName>
</protein>
<evidence type="ECO:0000313" key="2">
    <source>
        <dbReference type="Proteomes" id="UP001352852"/>
    </source>
</evidence>
<comment type="caution">
    <text evidence="1">The sequence shown here is derived from an EMBL/GenBank/DDBJ whole genome shotgun (WGS) entry which is preliminary data.</text>
</comment>
<evidence type="ECO:0000313" key="1">
    <source>
        <dbReference type="EMBL" id="MED6266938.1"/>
    </source>
</evidence>
<name>A0ABU7CZM2_9TELE</name>
<dbReference type="EMBL" id="JAHUTJ010008582">
    <property type="protein sequence ID" value="MED6266938.1"/>
    <property type="molecule type" value="Genomic_DNA"/>
</dbReference>
<organism evidence="1 2">
    <name type="scientific">Characodon lateralis</name>
    <dbReference type="NCBI Taxonomy" id="208331"/>
    <lineage>
        <taxon>Eukaryota</taxon>
        <taxon>Metazoa</taxon>
        <taxon>Chordata</taxon>
        <taxon>Craniata</taxon>
        <taxon>Vertebrata</taxon>
        <taxon>Euteleostomi</taxon>
        <taxon>Actinopterygii</taxon>
        <taxon>Neopterygii</taxon>
        <taxon>Teleostei</taxon>
        <taxon>Neoteleostei</taxon>
        <taxon>Acanthomorphata</taxon>
        <taxon>Ovalentaria</taxon>
        <taxon>Atherinomorphae</taxon>
        <taxon>Cyprinodontiformes</taxon>
        <taxon>Goodeidae</taxon>
        <taxon>Characodon</taxon>
    </lineage>
</organism>
<keyword evidence="2" id="KW-1185">Reference proteome</keyword>
<accession>A0ABU7CZM2</accession>
<sequence length="134" mass="14314">MHVIKVVRCAGLGRLERLQFPLVDDQASRCGSVTCLLQNHKEKKTSGSAALALSSFCRSAASVTSSPSEGVQAVAPQTASSPLSPPSCAPIGCVYLGARCRCLLLLLQSRLDKAFTLGQDMVCYFCHDVTIFLH</sequence>
<reference evidence="1 2" key="1">
    <citation type="submission" date="2021-06" db="EMBL/GenBank/DDBJ databases">
        <authorList>
            <person name="Palmer J.M."/>
        </authorList>
    </citation>
    <scope>NUCLEOTIDE SEQUENCE [LARGE SCALE GENOMIC DNA]</scope>
    <source>
        <strain evidence="1 2">CL_MEX2019</strain>
        <tissue evidence="1">Muscle</tissue>
    </source>
</reference>
<proteinExistence type="predicted"/>